<proteinExistence type="predicted"/>
<dbReference type="CDD" id="cd00118">
    <property type="entry name" value="LysM"/>
    <property type="match status" value="1"/>
</dbReference>
<dbReference type="AlphaFoldDB" id="A0AAE0FVW9"/>
<evidence type="ECO:0008006" key="3">
    <source>
        <dbReference type="Google" id="ProtNLM"/>
    </source>
</evidence>
<reference evidence="1 2" key="1">
    <citation type="journal article" date="2015" name="Genome Biol. Evol.">
        <title>Comparative Genomics of a Bacterivorous Green Alga Reveals Evolutionary Causalities and Consequences of Phago-Mixotrophic Mode of Nutrition.</title>
        <authorList>
            <person name="Burns J.A."/>
            <person name="Paasch A."/>
            <person name="Narechania A."/>
            <person name="Kim E."/>
        </authorList>
    </citation>
    <scope>NUCLEOTIDE SEQUENCE [LARGE SCALE GENOMIC DNA]</scope>
    <source>
        <strain evidence="1 2">PLY_AMNH</strain>
    </source>
</reference>
<dbReference type="Proteomes" id="UP001190700">
    <property type="component" value="Unassembled WGS sequence"/>
</dbReference>
<protein>
    <recommendedName>
        <fullName evidence="3">LysM domain-containing protein</fullName>
    </recommendedName>
</protein>
<name>A0AAE0FVW9_9CHLO</name>
<sequence>MERILPITETSGGGGFQVNVQKFFSLILPTYYNRLKDKMFPPTVLETLDPETNELTQRELYEHEKELLRDAICDWDFSFDAAASKTRKVTFTSFIISPKIEGLEEEWQSPKSCYNVLQLDGKDKAENLELNVKELFDLVQEMEDGTLIKCWLGEEEVELEINLHYPADMASHWALFLAGGGTHDEADFCHRCRCKGKEKGHVFDVYCTRVGDTLQSIADDHDIFVSELRLINPRDTTLEKKLKDLHCEKQRKFTPQLTKFPQDAQTQLPAGKKIRVHKQWPMDRDCPEAFLKIPHIKAMMCWVHAGMRVTEFLATKVQQRAEHHKKVDLLNVAWMDEGFKTYYQMK</sequence>
<keyword evidence="2" id="KW-1185">Reference proteome</keyword>
<gene>
    <name evidence="1" type="ORF">CYMTET_24378</name>
</gene>
<dbReference type="EMBL" id="LGRX02012656">
    <property type="protein sequence ID" value="KAK3267041.1"/>
    <property type="molecule type" value="Genomic_DNA"/>
</dbReference>
<accession>A0AAE0FVW9</accession>
<evidence type="ECO:0000313" key="2">
    <source>
        <dbReference type="Proteomes" id="UP001190700"/>
    </source>
</evidence>
<dbReference type="InterPro" id="IPR018392">
    <property type="entry name" value="LysM"/>
</dbReference>
<organism evidence="1 2">
    <name type="scientific">Cymbomonas tetramitiformis</name>
    <dbReference type="NCBI Taxonomy" id="36881"/>
    <lineage>
        <taxon>Eukaryota</taxon>
        <taxon>Viridiplantae</taxon>
        <taxon>Chlorophyta</taxon>
        <taxon>Pyramimonadophyceae</taxon>
        <taxon>Pyramimonadales</taxon>
        <taxon>Pyramimonadaceae</taxon>
        <taxon>Cymbomonas</taxon>
    </lineage>
</organism>
<evidence type="ECO:0000313" key="1">
    <source>
        <dbReference type="EMBL" id="KAK3267041.1"/>
    </source>
</evidence>
<comment type="caution">
    <text evidence="1">The sequence shown here is derived from an EMBL/GenBank/DDBJ whole genome shotgun (WGS) entry which is preliminary data.</text>
</comment>